<reference evidence="1 2" key="1">
    <citation type="submission" date="2019-10" db="EMBL/GenBank/DDBJ databases">
        <authorList>
            <person name="Karimi E."/>
        </authorList>
    </citation>
    <scope>NUCLEOTIDE SEQUENCE [LARGE SCALE GENOMIC DNA]</scope>
    <source>
        <strain evidence="1">Aeromonas sp. 8C</strain>
    </source>
</reference>
<dbReference type="EMBL" id="CABWLC010000004">
    <property type="protein sequence ID" value="VXA81916.1"/>
    <property type="molecule type" value="Genomic_DNA"/>
</dbReference>
<dbReference type="Proteomes" id="UP000439123">
    <property type="component" value="Unassembled WGS sequence"/>
</dbReference>
<gene>
    <name evidence="1" type="ORF">AERO8C_120412</name>
</gene>
<proteinExistence type="predicted"/>
<accession>A0A653KRR2</accession>
<dbReference type="AlphaFoldDB" id="A0A653KRR2"/>
<evidence type="ECO:0000313" key="2">
    <source>
        <dbReference type="Proteomes" id="UP000439123"/>
    </source>
</evidence>
<organism evidence="1 2">
    <name type="scientific">Aeromonas veronii</name>
    <dbReference type="NCBI Taxonomy" id="654"/>
    <lineage>
        <taxon>Bacteria</taxon>
        <taxon>Pseudomonadati</taxon>
        <taxon>Pseudomonadota</taxon>
        <taxon>Gammaproteobacteria</taxon>
        <taxon>Aeromonadales</taxon>
        <taxon>Aeromonadaceae</taxon>
        <taxon>Aeromonas</taxon>
    </lineage>
</organism>
<evidence type="ECO:0000313" key="1">
    <source>
        <dbReference type="EMBL" id="VXA81916.1"/>
    </source>
</evidence>
<name>A0A653KRR2_AERVE</name>
<sequence length="61" mass="6806">MLQGGEQRLGQRRDILYAIDQFAMGSPGWMCLSIGACDSSLFHKYLELCGEGEKIGRYCSD</sequence>
<protein>
    <submittedName>
        <fullName evidence="1">Uncharacterized protein</fullName>
    </submittedName>
</protein>